<evidence type="ECO:0000256" key="1">
    <source>
        <dbReference type="SAM" id="SignalP"/>
    </source>
</evidence>
<accession>A0A4R7D7N5</accession>
<keyword evidence="3" id="KW-1185">Reference proteome</keyword>
<protein>
    <recommendedName>
        <fullName evidence="4">Auto-transporter adhesin head GIN domain-containing protein</fullName>
    </recommendedName>
</protein>
<feature type="chain" id="PRO_5020635031" description="Auto-transporter adhesin head GIN domain-containing protein" evidence="1">
    <location>
        <begin position="22"/>
        <end position="136"/>
    </location>
</feature>
<sequence length="136" mass="14747">MRISVVFLYILFCFAVLNSKAASYQDNTLNSPKNDLIIIFKEGKIVKVEGTKIEKSIAVSGTETLQIEGSNNIIYAKGGLRAVVINGANNEVYVDKINSVKIDGGNNLVQYQLSANKAGKPLVILKGTNNDISKAR</sequence>
<keyword evidence="1" id="KW-0732">Signal</keyword>
<gene>
    <name evidence="2" type="ORF">B0I21_10171</name>
</gene>
<proteinExistence type="predicted"/>
<dbReference type="Proteomes" id="UP000294752">
    <property type="component" value="Unassembled WGS sequence"/>
</dbReference>
<name>A0A4R7D7N5_9SPHI</name>
<reference evidence="2 3" key="1">
    <citation type="submission" date="2019-03" db="EMBL/GenBank/DDBJ databases">
        <title>Genomic Encyclopedia of Type Strains, Phase III (KMG-III): the genomes of soil and plant-associated and newly described type strains.</title>
        <authorList>
            <person name="Whitman W."/>
        </authorList>
    </citation>
    <scope>NUCLEOTIDE SEQUENCE [LARGE SCALE GENOMIC DNA]</scope>
    <source>
        <strain evidence="2 3">CGMCC 1.12801</strain>
    </source>
</reference>
<organism evidence="2 3">
    <name type="scientific">Sphingobacterium paludis</name>
    <dbReference type="NCBI Taxonomy" id="1476465"/>
    <lineage>
        <taxon>Bacteria</taxon>
        <taxon>Pseudomonadati</taxon>
        <taxon>Bacteroidota</taxon>
        <taxon>Sphingobacteriia</taxon>
        <taxon>Sphingobacteriales</taxon>
        <taxon>Sphingobacteriaceae</taxon>
        <taxon>Sphingobacterium</taxon>
    </lineage>
</organism>
<evidence type="ECO:0008006" key="4">
    <source>
        <dbReference type="Google" id="ProtNLM"/>
    </source>
</evidence>
<dbReference type="AlphaFoldDB" id="A0A4R7D7N5"/>
<dbReference type="EMBL" id="SNZV01000001">
    <property type="protein sequence ID" value="TDS17209.1"/>
    <property type="molecule type" value="Genomic_DNA"/>
</dbReference>
<dbReference type="Pfam" id="PF11259">
    <property type="entry name" value="DUF3060"/>
    <property type="match status" value="1"/>
</dbReference>
<dbReference type="InterPro" id="IPR021417">
    <property type="entry name" value="DUF3060"/>
</dbReference>
<evidence type="ECO:0000313" key="2">
    <source>
        <dbReference type="EMBL" id="TDS17209.1"/>
    </source>
</evidence>
<evidence type="ECO:0000313" key="3">
    <source>
        <dbReference type="Proteomes" id="UP000294752"/>
    </source>
</evidence>
<dbReference type="OrthoDB" id="1450989at2"/>
<feature type="signal peptide" evidence="1">
    <location>
        <begin position="1"/>
        <end position="21"/>
    </location>
</feature>
<comment type="caution">
    <text evidence="2">The sequence shown here is derived from an EMBL/GenBank/DDBJ whole genome shotgun (WGS) entry which is preliminary data.</text>
</comment>